<dbReference type="Gene3D" id="3.90.960.10">
    <property type="entry name" value="YbaK/aminoacyl-tRNA synthetase-associated domain"/>
    <property type="match status" value="1"/>
</dbReference>
<dbReference type="InterPro" id="IPR007214">
    <property type="entry name" value="YbaK/aa-tRNA-synth-assoc-dom"/>
</dbReference>
<evidence type="ECO:0000313" key="4">
    <source>
        <dbReference type="Proteomes" id="UP000014155"/>
    </source>
</evidence>
<dbReference type="PANTHER" id="PTHR31423">
    <property type="entry name" value="YBAK DOMAIN-CONTAINING PROTEIN"/>
    <property type="match status" value="1"/>
</dbReference>
<evidence type="ECO:0000313" key="3">
    <source>
        <dbReference type="EMBL" id="EMS69412.1"/>
    </source>
</evidence>
<sequence length="183" mass="20750">MSNIVTDTTIYTGKPDCTGRLQKETGTYDLLEKLGIEYFRLDHKETNSIDDCHEVERLLEIEICKNLFLCNSAQTRFYLLVMPGDKKFDTKAVSRQIGSTRLSFAHAEHMERYLNITPGSVSILGLMNDGEKKVGLLIDRDILKSEYFGCHPCVNTSSLKIKTNDLLTKFLAYTGHSPSYVEL</sequence>
<organism evidence="3 4">
    <name type="scientific">Ruminiclostridium cellobioparum subsp. termitidis CT1112</name>
    <dbReference type="NCBI Taxonomy" id="1195236"/>
    <lineage>
        <taxon>Bacteria</taxon>
        <taxon>Bacillati</taxon>
        <taxon>Bacillota</taxon>
        <taxon>Clostridia</taxon>
        <taxon>Eubacteriales</taxon>
        <taxon>Oscillospiraceae</taxon>
        <taxon>Ruminiclostridium</taxon>
    </lineage>
</organism>
<evidence type="ECO:0000259" key="2">
    <source>
        <dbReference type="Pfam" id="PF04073"/>
    </source>
</evidence>
<name>S0FFN2_RUMCE</name>
<comment type="caution">
    <text evidence="3">The sequence shown here is derived from an EMBL/GenBank/DDBJ whole genome shotgun (WGS) entry which is preliminary data.</text>
</comment>
<dbReference type="PATRIC" id="fig|1195236.3.peg.5123"/>
<dbReference type="Pfam" id="PF04073">
    <property type="entry name" value="tRNA_edit"/>
    <property type="match status" value="1"/>
</dbReference>
<accession>S0FFN2</accession>
<dbReference type="SUPFAM" id="SSF55826">
    <property type="entry name" value="YbaK/ProRS associated domain"/>
    <property type="match status" value="1"/>
</dbReference>
<proteinExistence type="inferred from homology"/>
<protein>
    <recommendedName>
        <fullName evidence="2">YbaK/aminoacyl-tRNA synthetase-associated domain-containing protein</fullName>
    </recommendedName>
</protein>
<dbReference type="InterPro" id="IPR040285">
    <property type="entry name" value="ProX/PRXD1"/>
</dbReference>
<dbReference type="EMBL" id="AORV01000066">
    <property type="protein sequence ID" value="EMS69412.1"/>
    <property type="molecule type" value="Genomic_DNA"/>
</dbReference>
<dbReference type="RefSeq" id="WP_004630455.1">
    <property type="nucleotide sequence ID" value="NZ_AORV01000066.1"/>
</dbReference>
<dbReference type="eggNOG" id="COG3760">
    <property type="taxonomic scope" value="Bacteria"/>
</dbReference>
<dbReference type="PANTHER" id="PTHR31423:SF3">
    <property type="entry name" value="PROLYL-TRNA SYNTHETASE ASSOCIATED DOMAIN-CONTAINING PROTEIN 1-RELATED"/>
    <property type="match status" value="1"/>
</dbReference>
<dbReference type="InterPro" id="IPR036754">
    <property type="entry name" value="YbaK/aa-tRNA-synt-asso_dom_sf"/>
</dbReference>
<evidence type="ECO:0000256" key="1">
    <source>
        <dbReference type="ARBA" id="ARBA00010201"/>
    </source>
</evidence>
<dbReference type="Proteomes" id="UP000014155">
    <property type="component" value="Unassembled WGS sequence"/>
</dbReference>
<dbReference type="STRING" id="1195236.CTER_4932"/>
<gene>
    <name evidence="3" type="ORF">CTER_4932</name>
</gene>
<dbReference type="GO" id="GO:0002161">
    <property type="term" value="F:aminoacyl-tRNA deacylase activity"/>
    <property type="evidence" value="ECO:0007669"/>
    <property type="project" value="InterPro"/>
</dbReference>
<reference evidence="3 4" key="1">
    <citation type="journal article" date="2013" name="Genome Announc.">
        <title>Draft Genome Sequence of the Cellulolytic, Mesophilic, Anaerobic Bacterium Clostridium termitidis Strain CT1112 (DSM 5398).</title>
        <authorList>
            <person name="Lal S."/>
            <person name="Ramachandran U."/>
            <person name="Zhang X."/>
            <person name="Munir R."/>
            <person name="Sparling R."/>
            <person name="Levin D.B."/>
        </authorList>
    </citation>
    <scope>NUCLEOTIDE SEQUENCE [LARGE SCALE GENOMIC DNA]</scope>
    <source>
        <strain evidence="3 4">CT1112</strain>
    </source>
</reference>
<dbReference type="AlphaFoldDB" id="S0FFN2"/>
<comment type="similarity">
    <text evidence="1">Belongs to the PRORSD1 family.</text>
</comment>
<dbReference type="CDD" id="cd04335">
    <property type="entry name" value="PrdX_deacylase"/>
    <property type="match status" value="1"/>
</dbReference>
<keyword evidence="4" id="KW-1185">Reference proteome</keyword>
<feature type="domain" description="YbaK/aminoacyl-tRNA synthetase-associated" evidence="2">
    <location>
        <begin position="43"/>
        <end position="167"/>
    </location>
</feature>